<dbReference type="GO" id="GO:0016491">
    <property type="term" value="F:oxidoreductase activity"/>
    <property type="evidence" value="ECO:0007669"/>
    <property type="project" value="UniProtKB-ARBA"/>
</dbReference>
<dbReference type="InterPro" id="IPR008775">
    <property type="entry name" value="Phytyl_CoA_dOase-like"/>
</dbReference>
<evidence type="ECO:0000313" key="4">
    <source>
        <dbReference type="Proteomes" id="UP000799772"/>
    </source>
</evidence>
<dbReference type="AlphaFoldDB" id="A0A9P4IJ13"/>
<dbReference type="Pfam" id="PF05721">
    <property type="entry name" value="PhyH"/>
    <property type="match status" value="1"/>
</dbReference>
<comment type="similarity">
    <text evidence="2">Belongs to the PhyH family.</text>
</comment>
<keyword evidence="4" id="KW-1185">Reference proteome</keyword>
<proteinExistence type="inferred from homology"/>
<comment type="caution">
    <text evidence="3">The sequence shown here is derived from an EMBL/GenBank/DDBJ whole genome shotgun (WGS) entry which is preliminary data.</text>
</comment>
<dbReference type="PANTHER" id="PTHR20883">
    <property type="entry name" value="PHYTANOYL-COA DIOXYGENASE DOMAIN CONTAINING 1"/>
    <property type="match status" value="1"/>
</dbReference>
<evidence type="ECO:0000256" key="2">
    <source>
        <dbReference type="ARBA" id="ARBA00005830"/>
    </source>
</evidence>
<gene>
    <name evidence="3" type="ORF">NA57DRAFT_32982</name>
</gene>
<organism evidence="3 4">
    <name type="scientific">Rhizodiscina lignyota</name>
    <dbReference type="NCBI Taxonomy" id="1504668"/>
    <lineage>
        <taxon>Eukaryota</taxon>
        <taxon>Fungi</taxon>
        <taxon>Dikarya</taxon>
        <taxon>Ascomycota</taxon>
        <taxon>Pezizomycotina</taxon>
        <taxon>Dothideomycetes</taxon>
        <taxon>Pleosporomycetidae</taxon>
        <taxon>Aulographales</taxon>
        <taxon>Rhizodiscinaceae</taxon>
        <taxon>Rhizodiscina</taxon>
    </lineage>
</organism>
<dbReference type="OrthoDB" id="445007at2759"/>
<accession>A0A9P4IJ13</accession>
<reference evidence="3" key="1">
    <citation type="journal article" date="2020" name="Stud. Mycol.">
        <title>101 Dothideomycetes genomes: a test case for predicting lifestyles and emergence of pathogens.</title>
        <authorList>
            <person name="Haridas S."/>
            <person name="Albert R."/>
            <person name="Binder M."/>
            <person name="Bloem J."/>
            <person name="Labutti K."/>
            <person name="Salamov A."/>
            <person name="Andreopoulos B."/>
            <person name="Baker S."/>
            <person name="Barry K."/>
            <person name="Bills G."/>
            <person name="Bluhm B."/>
            <person name="Cannon C."/>
            <person name="Castanera R."/>
            <person name="Culley D."/>
            <person name="Daum C."/>
            <person name="Ezra D."/>
            <person name="Gonzalez J."/>
            <person name="Henrissat B."/>
            <person name="Kuo A."/>
            <person name="Liang C."/>
            <person name="Lipzen A."/>
            <person name="Lutzoni F."/>
            <person name="Magnuson J."/>
            <person name="Mondo S."/>
            <person name="Nolan M."/>
            <person name="Ohm R."/>
            <person name="Pangilinan J."/>
            <person name="Park H.-J."/>
            <person name="Ramirez L."/>
            <person name="Alfaro M."/>
            <person name="Sun H."/>
            <person name="Tritt A."/>
            <person name="Yoshinaga Y."/>
            <person name="Zwiers L.-H."/>
            <person name="Turgeon B."/>
            <person name="Goodwin S."/>
            <person name="Spatafora J."/>
            <person name="Crous P."/>
            <person name="Grigoriev I."/>
        </authorList>
    </citation>
    <scope>NUCLEOTIDE SEQUENCE</scope>
    <source>
        <strain evidence="3">CBS 133067</strain>
    </source>
</reference>
<dbReference type="Gene3D" id="2.60.120.620">
    <property type="entry name" value="q2cbj1_9rhob like domain"/>
    <property type="match status" value="1"/>
</dbReference>
<dbReference type="GO" id="GO:0046872">
    <property type="term" value="F:metal ion binding"/>
    <property type="evidence" value="ECO:0007669"/>
    <property type="project" value="UniProtKB-ARBA"/>
</dbReference>
<evidence type="ECO:0000256" key="1">
    <source>
        <dbReference type="ARBA" id="ARBA00001962"/>
    </source>
</evidence>
<evidence type="ECO:0000313" key="3">
    <source>
        <dbReference type="EMBL" id="KAF2102470.1"/>
    </source>
</evidence>
<dbReference type="Proteomes" id="UP000799772">
    <property type="component" value="Unassembled WGS sequence"/>
</dbReference>
<dbReference type="EMBL" id="ML978122">
    <property type="protein sequence ID" value="KAF2102470.1"/>
    <property type="molecule type" value="Genomic_DNA"/>
</dbReference>
<protein>
    <submittedName>
        <fullName evidence="3">PhyH-domain-containing protein</fullName>
    </submittedName>
</protein>
<name>A0A9P4IJ13_9PEZI</name>
<dbReference type="PANTHER" id="PTHR20883:SF48">
    <property type="entry name" value="ECTOINE DIOXYGENASE"/>
    <property type="match status" value="1"/>
</dbReference>
<sequence length="283" mass="31850">MAPIQLTPEQVEHYKTQGFLLLRASEHKLVNPSDLQSWTDEVRNWPRVKGKWMPYDEINESGEKQLMRTENFVDYHEHFKALLCGEDLPGILQQVSGDEMLLFKDKINYKSAKGNGFQPHLDAPAYDHIGKIEHVTANFAIDAATRENGCLEVVPGSHLMDVELADGGRISDAWTNAQEWVQVPLDAGDVLIFGSHLAHRSAPNRTSKPRASLYATFHGKADGEDLRQKYYAHRRVAFPPDHEREPGKDYTQGFQRYAFAAPFIPKQSISVEVAAQPQSATVA</sequence>
<comment type="cofactor">
    <cofactor evidence="1">
        <name>Fe cation</name>
        <dbReference type="ChEBI" id="CHEBI:24875"/>
    </cofactor>
</comment>
<dbReference type="SUPFAM" id="SSF51197">
    <property type="entry name" value="Clavaminate synthase-like"/>
    <property type="match status" value="1"/>
</dbReference>